<dbReference type="AlphaFoldDB" id="A0AA41VIF4"/>
<dbReference type="Proteomes" id="UP001177140">
    <property type="component" value="Unassembled WGS sequence"/>
</dbReference>
<gene>
    <name evidence="2" type="ORF">MKW94_017508</name>
</gene>
<protein>
    <submittedName>
        <fullName evidence="2">Uncharacterized protein</fullName>
    </submittedName>
</protein>
<dbReference type="Pfam" id="PF12043">
    <property type="entry name" value="DUF3527"/>
    <property type="match status" value="1"/>
</dbReference>
<accession>A0AA41VIF4</accession>
<dbReference type="PANTHER" id="PTHR31390:SF2">
    <property type="entry name" value="EXPRESSED PROTEIN"/>
    <property type="match status" value="1"/>
</dbReference>
<feature type="region of interest" description="Disordered" evidence="1">
    <location>
        <begin position="218"/>
        <end position="251"/>
    </location>
</feature>
<comment type="caution">
    <text evidence="2">The sequence shown here is derived from an EMBL/GenBank/DDBJ whole genome shotgun (WGS) entry which is preliminary data.</text>
</comment>
<evidence type="ECO:0000313" key="2">
    <source>
        <dbReference type="EMBL" id="MCL7041861.1"/>
    </source>
</evidence>
<reference evidence="2" key="1">
    <citation type="submission" date="2022-03" db="EMBL/GenBank/DDBJ databases">
        <title>A functionally conserved STORR gene fusion in Papaver species that diverged 16.8 million years ago.</title>
        <authorList>
            <person name="Catania T."/>
        </authorList>
    </citation>
    <scope>NUCLEOTIDE SEQUENCE</scope>
    <source>
        <strain evidence="2">S-191538</strain>
    </source>
</reference>
<dbReference type="EMBL" id="JAJJMA010228471">
    <property type="protein sequence ID" value="MCL7041861.1"/>
    <property type="molecule type" value="Genomic_DNA"/>
</dbReference>
<proteinExistence type="predicted"/>
<sequence>MGELSVDKQSDNQGEDSQFCRLNEDTETCKENGLKIHEMKLGRFTVKPEQASTSDVSQLHMGERDKEESLLLRRHRVDLRTPKHARFISFSKKELQRCLDFVEFRASDSLLLYGLENPCSISANPKSSKMKLLFDQSEPRKNSRSNNLGSFIVPCPIVAGSSIVVSDTAGQWIVGAIDEKINLNDILVSRLIRHFGSPDNNMKFGRLGSSDVIETNCSMSPSNSPGFGSPQLKIEKSPTGNRRHGSKPLGQRLISSSSYTKSAGSNQLSSPASATVFQGMLHCTWKSGIPHFVFSCDDHNEVFVADLLKVESSDYKDLDFMYMFHTRKSVSKMHRSYNNAPNLIGKMKVSKSPFLCSNNSKLAETEFVLVGTKEDHLVDVQNSDSTMRKHKGSPKNVVEMFRPNPLFKHKATPKFGVTGSTLHDSFSDPCENMCNKPEALDSGNLLECPKEFELAAIVVKDHLREHCRGATTGGWGLKFLEKARVEPADAYLEASVSSGFGHASLWNQSDCSTSMNVIVPAGMHSGPRIKHGGPSSLTKRWRSGGKCDCGGWDVGCPLTVLCSRLGEYEEFTNVDMQDECRSYDLFKEGSNKDFPIWRMAKIQDELYVIHFQSMLSSLQAFSIGVASVHSQNKFALCSKNLKKLKQQKPG</sequence>
<evidence type="ECO:0000313" key="3">
    <source>
        <dbReference type="Proteomes" id="UP001177140"/>
    </source>
</evidence>
<evidence type="ECO:0000256" key="1">
    <source>
        <dbReference type="SAM" id="MobiDB-lite"/>
    </source>
</evidence>
<name>A0AA41VIF4_PAPNU</name>
<dbReference type="PANTHER" id="PTHR31390">
    <property type="entry name" value="EXPRESSED PROTEIN"/>
    <property type="match status" value="1"/>
</dbReference>
<organism evidence="2 3">
    <name type="scientific">Papaver nudicaule</name>
    <name type="common">Iceland poppy</name>
    <dbReference type="NCBI Taxonomy" id="74823"/>
    <lineage>
        <taxon>Eukaryota</taxon>
        <taxon>Viridiplantae</taxon>
        <taxon>Streptophyta</taxon>
        <taxon>Embryophyta</taxon>
        <taxon>Tracheophyta</taxon>
        <taxon>Spermatophyta</taxon>
        <taxon>Magnoliopsida</taxon>
        <taxon>Ranunculales</taxon>
        <taxon>Papaveraceae</taxon>
        <taxon>Papaveroideae</taxon>
        <taxon>Papaver</taxon>
    </lineage>
</organism>
<dbReference type="InterPro" id="IPR021916">
    <property type="entry name" value="DUF3527"/>
</dbReference>
<keyword evidence="3" id="KW-1185">Reference proteome</keyword>